<sequence>MSVKSYNQLSELFRNEEVGKTLDQDSEFTIHRLELVHPKPTKSPTFRANYYSFVLVKKGSTKYSIDNHVFSTRDRTLYFTNPGHLKSFDISEVTHGFLITVSEAYLKENIHEKVFDDFSFLLTEIVPPCHLEETRFSELHNLAEQILSEQKNGSILKHKIISSLFMVFLLKVKEYLLGDADFKQAYDRDSEIVNQFKKDLESKFRNLVADKSVSKTIPQVQDFAEAQHLNPSYFSTVIKTKTSRTANQWIQGKICSEAKALLSNTRDSIKEIAYTLGFHEATHFSKFFKKYEGVTPGAFRKAKRD</sequence>
<dbReference type="GO" id="GO:0003700">
    <property type="term" value="F:DNA-binding transcription factor activity"/>
    <property type="evidence" value="ECO:0007669"/>
    <property type="project" value="InterPro"/>
</dbReference>
<dbReference type="Pfam" id="PF12833">
    <property type="entry name" value="HTH_18"/>
    <property type="match status" value="1"/>
</dbReference>
<proteinExistence type="predicted"/>
<dbReference type="InterPro" id="IPR037923">
    <property type="entry name" value="HTH-like"/>
</dbReference>
<evidence type="ECO:0000259" key="4">
    <source>
        <dbReference type="PROSITE" id="PS01124"/>
    </source>
</evidence>
<gene>
    <name evidence="5" type="ORF">EW142_06420</name>
</gene>
<dbReference type="Gene3D" id="1.10.10.60">
    <property type="entry name" value="Homeodomain-like"/>
    <property type="match status" value="1"/>
</dbReference>
<evidence type="ECO:0000256" key="1">
    <source>
        <dbReference type="ARBA" id="ARBA00023015"/>
    </source>
</evidence>
<keyword evidence="3" id="KW-0804">Transcription</keyword>
<dbReference type="SMART" id="SM00342">
    <property type="entry name" value="HTH_ARAC"/>
    <property type="match status" value="1"/>
</dbReference>
<accession>A0A4V2HSX6</accession>
<dbReference type="PROSITE" id="PS01124">
    <property type="entry name" value="HTH_ARAC_FAMILY_2"/>
    <property type="match status" value="1"/>
</dbReference>
<keyword evidence="6" id="KW-1185">Reference proteome</keyword>
<dbReference type="SUPFAM" id="SSF51215">
    <property type="entry name" value="Regulatory protein AraC"/>
    <property type="match status" value="1"/>
</dbReference>
<dbReference type="AlphaFoldDB" id="A0A4V2HSX6"/>
<dbReference type="PANTHER" id="PTHR43280">
    <property type="entry name" value="ARAC-FAMILY TRANSCRIPTIONAL REGULATOR"/>
    <property type="match status" value="1"/>
</dbReference>
<dbReference type="EMBL" id="SGIU01000001">
    <property type="protein sequence ID" value="TAI49430.1"/>
    <property type="molecule type" value="Genomic_DNA"/>
</dbReference>
<dbReference type="OrthoDB" id="646090at2"/>
<comment type="caution">
    <text evidence="5">The sequence shown here is derived from an EMBL/GenBank/DDBJ whole genome shotgun (WGS) entry which is preliminary data.</text>
</comment>
<evidence type="ECO:0000313" key="6">
    <source>
        <dbReference type="Proteomes" id="UP000291981"/>
    </source>
</evidence>
<dbReference type="InterPro" id="IPR020449">
    <property type="entry name" value="Tscrpt_reg_AraC-type_HTH"/>
</dbReference>
<keyword evidence="1" id="KW-0805">Transcription regulation</keyword>
<protein>
    <submittedName>
        <fullName evidence="5">AraC family transcriptional regulator</fullName>
    </submittedName>
</protein>
<name>A0A4V2HSX6_9FLAO</name>
<dbReference type="PRINTS" id="PR00032">
    <property type="entry name" value="HTHARAC"/>
</dbReference>
<feature type="domain" description="HTH araC/xylS-type" evidence="4">
    <location>
        <begin position="202"/>
        <end position="302"/>
    </location>
</feature>
<dbReference type="Proteomes" id="UP000291981">
    <property type="component" value="Unassembled WGS sequence"/>
</dbReference>
<dbReference type="PANTHER" id="PTHR43280:SF32">
    <property type="entry name" value="TRANSCRIPTIONAL REGULATORY PROTEIN"/>
    <property type="match status" value="1"/>
</dbReference>
<dbReference type="GO" id="GO:0043565">
    <property type="term" value="F:sequence-specific DNA binding"/>
    <property type="evidence" value="ECO:0007669"/>
    <property type="project" value="InterPro"/>
</dbReference>
<evidence type="ECO:0000256" key="2">
    <source>
        <dbReference type="ARBA" id="ARBA00023125"/>
    </source>
</evidence>
<evidence type="ECO:0000256" key="3">
    <source>
        <dbReference type="ARBA" id="ARBA00023163"/>
    </source>
</evidence>
<dbReference type="SUPFAM" id="SSF46689">
    <property type="entry name" value="Homeodomain-like"/>
    <property type="match status" value="1"/>
</dbReference>
<reference evidence="5 6" key="1">
    <citation type="submission" date="2019-02" db="EMBL/GenBank/DDBJ databases">
        <title>Draft genome sequence of Muricauda sp. 176CP4-71.</title>
        <authorList>
            <person name="Park J.-S."/>
        </authorList>
    </citation>
    <scope>NUCLEOTIDE SEQUENCE [LARGE SCALE GENOMIC DNA]</scope>
    <source>
        <strain evidence="5 6">176CP4-71</strain>
    </source>
</reference>
<keyword evidence="2" id="KW-0238">DNA-binding</keyword>
<dbReference type="RefSeq" id="WP_130611305.1">
    <property type="nucleotide sequence ID" value="NZ_SGIU01000001.1"/>
</dbReference>
<dbReference type="InterPro" id="IPR009057">
    <property type="entry name" value="Homeodomain-like_sf"/>
</dbReference>
<dbReference type="InterPro" id="IPR018060">
    <property type="entry name" value="HTH_AraC"/>
</dbReference>
<evidence type="ECO:0000313" key="5">
    <source>
        <dbReference type="EMBL" id="TAI49430.1"/>
    </source>
</evidence>
<organism evidence="5 6">
    <name type="scientific">Flagellimonas allohymeniacidonis</name>
    <dbReference type="NCBI Taxonomy" id="2517819"/>
    <lineage>
        <taxon>Bacteria</taxon>
        <taxon>Pseudomonadati</taxon>
        <taxon>Bacteroidota</taxon>
        <taxon>Flavobacteriia</taxon>
        <taxon>Flavobacteriales</taxon>
        <taxon>Flavobacteriaceae</taxon>
        <taxon>Flagellimonas</taxon>
    </lineage>
</organism>